<dbReference type="PANTHER" id="PTHR42928:SF5">
    <property type="entry name" value="BLR1237 PROTEIN"/>
    <property type="match status" value="1"/>
</dbReference>
<protein>
    <recommendedName>
        <fullName evidence="7">LacI family transcriptional regulator</fullName>
    </recommendedName>
</protein>
<dbReference type="Proteomes" id="UP000255168">
    <property type="component" value="Plasmid II"/>
</dbReference>
<dbReference type="AlphaFoldDB" id="A0A375HPN3"/>
<gene>
    <name evidence="3" type="ORF">CBM2605_B130267</name>
    <name evidence="4" type="ORF">CBM2607_MP20037</name>
</gene>
<dbReference type="Gene3D" id="3.40.190.10">
    <property type="entry name" value="Periplasmic binding protein-like II"/>
    <property type="match status" value="1"/>
</dbReference>
<feature type="chain" id="PRO_5016978454" description="LacI family transcriptional regulator" evidence="2">
    <location>
        <begin position="27"/>
        <end position="327"/>
    </location>
</feature>
<geneLocation type="plasmid" evidence="5">
    <name>ii</name>
</geneLocation>
<name>A0A375HPN3_9BURK</name>
<dbReference type="EMBL" id="OFTC01000036">
    <property type="protein sequence ID" value="SOZ38970.1"/>
    <property type="molecule type" value="Genomic_DNA"/>
</dbReference>
<evidence type="ECO:0000313" key="3">
    <source>
        <dbReference type="EMBL" id="SOZ38970.1"/>
    </source>
</evidence>
<dbReference type="SUPFAM" id="SSF53850">
    <property type="entry name" value="Periplasmic binding protein-like II"/>
    <property type="match status" value="1"/>
</dbReference>
<dbReference type="EMBL" id="LT984807">
    <property type="protein sequence ID" value="SPD59385.1"/>
    <property type="molecule type" value="Genomic_DNA"/>
</dbReference>
<comment type="similarity">
    <text evidence="1">Belongs to the UPF0065 (bug) family.</text>
</comment>
<dbReference type="InterPro" id="IPR005064">
    <property type="entry name" value="BUG"/>
</dbReference>
<dbReference type="InterPro" id="IPR042100">
    <property type="entry name" value="Bug_dom1"/>
</dbReference>
<accession>A0A375HPN3</accession>
<geneLocation type="plasmid" evidence="4">
    <name>II</name>
</geneLocation>
<dbReference type="PANTHER" id="PTHR42928">
    <property type="entry name" value="TRICARBOXYLATE-BINDING PROTEIN"/>
    <property type="match status" value="1"/>
</dbReference>
<dbReference type="Proteomes" id="UP000256710">
    <property type="component" value="Unassembled WGS sequence"/>
</dbReference>
<evidence type="ECO:0000313" key="4">
    <source>
        <dbReference type="EMBL" id="SPD59385.1"/>
    </source>
</evidence>
<dbReference type="CDD" id="cd13578">
    <property type="entry name" value="PBP2_Bug27"/>
    <property type="match status" value="1"/>
</dbReference>
<dbReference type="Pfam" id="PF03401">
    <property type="entry name" value="TctC"/>
    <property type="match status" value="1"/>
</dbReference>
<keyword evidence="6" id="KW-1185">Reference proteome</keyword>
<evidence type="ECO:0008006" key="7">
    <source>
        <dbReference type="Google" id="ProtNLM"/>
    </source>
</evidence>
<organism evidence="4 5">
    <name type="scientific">Cupriavidus neocaledonicus</name>
    <dbReference type="NCBI Taxonomy" id="1040979"/>
    <lineage>
        <taxon>Bacteria</taxon>
        <taxon>Pseudomonadati</taxon>
        <taxon>Pseudomonadota</taxon>
        <taxon>Betaproteobacteria</taxon>
        <taxon>Burkholderiales</taxon>
        <taxon>Burkholderiaceae</taxon>
        <taxon>Cupriavidus</taxon>
    </lineage>
</organism>
<dbReference type="PIRSF" id="PIRSF017082">
    <property type="entry name" value="YflP"/>
    <property type="match status" value="1"/>
</dbReference>
<reference evidence="5 6" key="1">
    <citation type="submission" date="2018-01" db="EMBL/GenBank/DDBJ databases">
        <authorList>
            <person name="Clerissi C."/>
        </authorList>
    </citation>
    <scope>NUCLEOTIDE SEQUENCE [LARGE SCALE GENOMIC DNA]</scope>
    <source>
        <strain evidence="3">Cupriavidus taiwanensis STM 6082</strain>
        <strain evidence="4">Cupriavidus taiwanensis STM 6160</strain>
        <plasmid evidence="5">ii</plasmid>
        <plasmid evidence="4">II</plasmid>
    </source>
</reference>
<sequence>MFKPITARLLSLALLGLGISPNASHAAPAAYPDRPIRLVVPYPAGGAADTVARTLAAPLGAKLGQTIVVDNRPGASGVIGAGAVAKAAPDGYTLLLDATAHSVNPSLQPRLPYDTVKDFAPISLVVLVPNLLVVPPDSPFKSPKDIVAAAKAKPGKLTYASAGPGTAQHLAAELFGQQSGLKLLHVPYKGGAPALSDLMGGQVDMMFSNMAASYPLVAGKKLKVLATTGTKRSAALPDTPTIAESGLPGYQVYEWNGLFAPAGTPQAIVDRLSALTREVLNSPEVSQRLAAIGAEPAGSRPEDFRKFVEGETAKWAKVIKQGSIRAE</sequence>
<evidence type="ECO:0000256" key="1">
    <source>
        <dbReference type="ARBA" id="ARBA00006987"/>
    </source>
</evidence>
<keyword evidence="2" id="KW-0732">Signal</keyword>
<proteinExistence type="inferred from homology"/>
<evidence type="ECO:0000313" key="5">
    <source>
        <dbReference type="Proteomes" id="UP000255168"/>
    </source>
</evidence>
<feature type="signal peptide" evidence="2">
    <location>
        <begin position="1"/>
        <end position="26"/>
    </location>
</feature>
<dbReference type="Gene3D" id="3.40.190.150">
    <property type="entry name" value="Bordetella uptake gene, domain 1"/>
    <property type="match status" value="1"/>
</dbReference>
<evidence type="ECO:0000256" key="2">
    <source>
        <dbReference type="SAM" id="SignalP"/>
    </source>
</evidence>
<keyword evidence="4" id="KW-0614">Plasmid</keyword>
<evidence type="ECO:0000313" key="6">
    <source>
        <dbReference type="Proteomes" id="UP000256710"/>
    </source>
</evidence>
<dbReference type="RefSeq" id="WP_018008386.1">
    <property type="nucleotide sequence ID" value="NZ_AQUR01000106.1"/>
</dbReference>